<reference evidence="2" key="1">
    <citation type="submission" date="2020-10" db="EMBL/GenBank/DDBJ databases">
        <authorList>
            <person name="Gilroy R."/>
        </authorList>
    </citation>
    <scope>NUCLEOTIDE SEQUENCE</scope>
    <source>
        <strain evidence="2">2830</strain>
    </source>
</reference>
<dbReference type="EMBL" id="DVMH01000015">
    <property type="protein sequence ID" value="HIU10059.1"/>
    <property type="molecule type" value="Genomic_DNA"/>
</dbReference>
<evidence type="ECO:0000313" key="2">
    <source>
        <dbReference type="EMBL" id="HIU10059.1"/>
    </source>
</evidence>
<feature type="region of interest" description="Disordered" evidence="1">
    <location>
        <begin position="50"/>
        <end position="76"/>
    </location>
</feature>
<dbReference type="Proteomes" id="UP000824124">
    <property type="component" value="Unassembled WGS sequence"/>
</dbReference>
<dbReference type="AlphaFoldDB" id="A0A9D1HIS7"/>
<name>A0A9D1HIS7_9FIRM</name>
<proteinExistence type="predicted"/>
<sequence length="109" mass="11941">MVKQKDDWGETHEAEVWELLKSYLAGGSDPAGLAQELLQLLAQEDNAVAPASKPAAAEPLPKTKLKEPAVPPLPDGLSMRDLVHRLIDNTADDGEMAARLKDFLHKYIE</sequence>
<accession>A0A9D1HIS7</accession>
<gene>
    <name evidence="2" type="ORF">IAB00_02230</name>
</gene>
<feature type="compositionally biased region" description="Low complexity" evidence="1">
    <location>
        <begin position="50"/>
        <end position="60"/>
    </location>
</feature>
<evidence type="ECO:0000256" key="1">
    <source>
        <dbReference type="SAM" id="MobiDB-lite"/>
    </source>
</evidence>
<comment type="caution">
    <text evidence="2">The sequence shown here is derived from an EMBL/GenBank/DDBJ whole genome shotgun (WGS) entry which is preliminary data.</text>
</comment>
<evidence type="ECO:0000313" key="3">
    <source>
        <dbReference type="Proteomes" id="UP000824124"/>
    </source>
</evidence>
<protein>
    <submittedName>
        <fullName evidence="2">Uncharacterized protein</fullName>
    </submittedName>
</protein>
<reference evidence="2" key="2">
    <citation type="journal article" date="2021" name="PeerJ">
        <title>Extensive microbial diversity within the chicken gut microbiome revealed by metagenomics and culture.</title>
        <authorList>
            <person name="Gilroy R."/>
            <person name="Ravi A."/>
            <person name="Getino M."/>
            <person name="Pursley I."/>
            <person name="Horton D.L."/>
            <person name="Alikhan N.F."/>
            <person name="Baker D."/>
            <person name="Gharbi K."/>
            <person name="Hall N."/>
            <person name="Watson M."/>
            <person name="Adriaenssens E.M."/>
            <person name="Foster-Nyarko E."/>
            <person name="Jarju S."/>
            <person name="Secka A."/>
            <person name="Antonio M."/>
            <person name="Oren A."/>
            <person name="Chaudhuri R.R."/>
            <person name="La Ragione R."/>
            <person name="Hildebrand F."/>
            <person name="Pallen M.J."/>
        </authorList>
    </citation>
    <scope>NUCLEOTIDE SEQUENCE</scope>
    <source>
        <strain evidence="2">2830</strain>
    </source>
</reference>
<organism evidence="2 3">
    <name type="scientific">Candidatus Avidehalobacter gallistercoris</name>
    <dbReference type="NCBI Taxonomy" id="2840694"/>
    <lineage>
        <taxon>Bacteria</taxon>
        <taxon>Bacillati</taxon>
        <taxon>Bacillota</taxon>
        <taxon>Clostridia</taxon>
        <taxon>Eubacteriales</taxon>
        <taxon>Peptococcaceae</taxon>
        <taxon>Peptococcaceae incertae sedis</taxon>
        <taxon>Candidatus Avidehalobacter</taxon>
    </lineage>
</organism>